<dbReference type="GO" id="GO:0009052">
    <property type="term" value="P:pentose-phosphate shunt, non-oxidative branch"/>
    <property type="evidence" value="ECO:0007669"/>
    <property type="project" value="TreeGrafter"/>
</dbReference>
<dbReference type="PANTHER" id="PTHR30345:SF0">
    <property type="entry name" value="DNA DAMAGE-REPAIR_TOLERATION PROTEIN DRT102"/>
    <property type="match status" value="1"/>
</dbReference>
<dbReference type="SUPFAM" id="SSF89623">
    <property type="entry name" value="Ribose/Galactose isomerase RpiB/AlsB"/>
    <property type="match status" value="1"/>
</dbReference>
<dbReference type="Pfam" id="PF02502">
    <property type="entry name" value="LacAB_rpiB"/>
    <property type="match status" value="1"/>
</dbReference>
<dbReference type="Proteomes" id="UP000487649">
    <property type="component" value="Unassembled WGS sequence"/>
</dbReference>
<organism evidence="2 3">
    <name type="scientific">Turicibacter sanguinis</name>
    <dbReference type="NCBI Taxonomy" id="154288"/>
    <lineage>
        <taxon>Bacteria</taxon>
        <taxon>Bacillati</taxon>
        <taxon>Bacillota</taxon>
        <taxon>Erysipelotrichia</taxon>
        <taxon>Erysipelotrichales</taxon>
        <taxon>Turicibacteraceae</taxon>
        <taxon>Turicibacter</taxon>
    </lineage>
</organism>
<dbReference type="GO" id="GO:0019316">
    <property type="term" value="P:D-allose catabolic process"/>
    <property type="evidence" value="ECO:0007669"/>
    <property type="project" value="TreeGrafter"/>
</dbReference>
<comment type="similarity">
    <text evidence="1">Belongs to the LacAB/RpiB family.</text>
</comment>
<reference evidence="2 3" key="1">
    <citation type="journal article" date="2019" name="Nat. Med.">
        <title>A library of human gut bacterial isolates paired with longitudinal multiomics data enables mechanistic microbiome research.</title>
        <authorList>
            <person name="Poyet M."/>
            <person name="Groussin M."/>
            <person name="Gibbons S.M."/>
            <person name="Avila-Pacheco J."/>
            <person name="Jiang X."/>
            <person name="Kearney S.M."/>
            <person name="Perrotta A.R."/>
            <person name="Berdy B."/>
            <person name="Zhao S."/>
            <person name="Lieberman T.D."/>
            <person name="Swanson P.K."/>
            <person name="Smith M."/>
            <person name="Roesemann S."/>
            <person name="Alexander J.E."/>
            <person name="Rich S.A."/>
            <person name="Livny J."/>
            <person name="Vlamakis H."/>
            <person name="Clish C."/>
            <person name="Bullock K."/>
            <person name="Deik A."/>
            <person name="Scott J."/>
            <person name="Pierce K.A."/>
            <person name="Xavier R.J."/>
            <person name="Alm E.J."/>
        </authorList>
    </citation>
    <scope>NUCLEOTIDE SEQUENCE [LARGE SCALE GENOMIC DNA]</scope>
    <source>
        <strain evidence="2 3">BIOML-A198</strain>
    </source>
</reference>
<name>A0A173SAD5_9FIRM</name>
<comment type="caution">
    <text evidence="2">The sequence shown here is derived from an EMBL/GenBank/DDBJ whole genome shotgun (WGS) entry which is preliminary data.</text>
</comment>
<dbReference type="InterPro" id="IPR036569">
    <property type="entry name" value="RpiB_LacA_LacB_sf"/>
</dbReference>
<dbReference type="NCBIfam" id="TIGR00689">
    <property type="entry name" value="rpiB_lacA_lacB"/>
    <property type="match status" value="1"/>
</dbReference>
<dbReference type="PANTHER" id="PTHR30345">
    <property type="entry name" value="RIBOSE-5-PHOSPHATE ISOMERASE B"/>
    <property type="match status" value="1"/>
</dbReference>
<dbReference type="RefSeq" id="WP_006783631.1">
    <property type="nucleotide sequence ID" value="NZ_CABJBH010000006.1"/>
</dbReference>
<dbReference type="GeneID" id="60058720"/>
<dbReference type="EMBL" id="WMQE01000002">
    <property type="protein sequence ID" value="MTK20075.1"/>
    <property type="molecule type" value="Genomic_DNA"/>
</dbReference>
<dbReference type="NCBIfam" id="NF004051">
    <property type="entry name" value="PRK05571.1"/>
    <property type="match status" value="1"/>
</dbReference>
<evidence type="ECO:0000256" key="1">
    <source>
        <dbReference type="ARBA" id="ARBA00008754"/>
    </source>
</evidence>
<proteinExistence type="inferred from homology"/>
<sequence length="151" mass="16605">MKIGMACDHAGHDLKEEIKRYLENEGHEVVDFGTNSQEACDLPDHVYPAALAVSHEEVERGIFVDGVGYGSAMIANKVPGVYAAVCQDPFCASLARSHSDTNVLCLGGKIIGSAIALEIVKTWMHTDYLSSVEKYVQRVEKVKKIDQMHKK</sequence>
<protein>
    <submittedName>
        <fullName evidence="2">RpiB/LacA/LacB family sugar-phosphate isomerase</fullName>
    </submittedName>
</protein>
<dbReference type="GO" id="GO:0004751">
    <property type="term" value="F:ribose-5-phosphate isomerase activity"/>
    <property type="evidence" value="ECO:0007669"/>
    <property type="project" value="TreeGrafter"/>
</dbReference>
<dbReference type="AlphaFoldDB" id="A0A173SAD5"/>
<gene>
    <name evidence="2" type="ORF">GMA92_01315</name>
</gene>
<keyword evidence="2" id="KW-0413">Isomerase</keyword>
<dbReference type="OrthoDB" id="1778624at2"/>
<accession>A0A173SAD5</accession>
<evidence type="ECO:0000313" key="3">
    <source>
        <dbReference type="Proteomes" id="UP000487649"/>
    </source>
</evidence>
<dbReference type="InterPro" id="IPR003500">
    <property type="entry name" value="RpiB_LacA_LacB"/>
</dbReference>
<dbReference type="Gene3D" id="3.40.1400.10">
    <property type="entry name" value="Sugar-phosphate isomerase, RpiB/LacA/LacB"/>
    <property type="match status" value="1"/>
</dbReference>
<evidence type="ECO:0000313" key="2">
    <source>
        <dbReference type="EMBL" id="MTK20075.1"/>
    </source>
</evidence>
<dbReference type="PIRSF" id="PIRSF005384">
    <property type="entry name" value="RpiB_LacA_B"/>
    <property type="match status" value="1"/>
</dbReference>